<proteinExistence type="predicted"/>
<organism evidence="1 2">
    <name type="scientific">Peronospora farinosa</name>
    <dbReference type="NCBI Taxonomy" id="134698"/>
    <lineage>
        <taxon>Eukaryota</taxon>
        <taxon>Sar</taxon>
        <taxon>Stramenopiles</taxon>
        <taxon>Oomycota</taxon>
        <taxon>Peronosporomycetes</taxon>
        <taxon>Peronosporales</taxon>
        <taxon>Peronosporaceae</taxon>
        <taxon>Peronospora</taxon>
    </lineage>
</organism>
<evidence type="ECO:0000313" key="2">
    <source>
        <dbReference type="Proteomes" id="UP001159659"/>
    </source>
</evidence>
<reference evidence="1" key="1">
    <citation type="submission" date="2022-12" db="EMBL/GenBank/DDBJ databases">
        <authorList>
            <person name="Webb A."/>
        </authorList>
    </citation>
    <scope>NUCLEOTIDE SEQUENCE</scope>
    <source>
        <strain evidence="1">Pf2</strain>
    </source>
</reference>
<dbReference type="AlphaFoldDB" id="A0AAV0UBB8"/>
<protein>
    <submittedName>
        <fullName evidence="1">Uncharacterized protein</fullName>
    </submittedName>
</protein>
<name>A0AAV0UBB8_9STRA</name>
<evidence type="ECO:0000313" key="1">
    <source>
        <dbReference type="EMBL" id="CAI5734297.1"/>
    </source>
</evidence>
<dbReference type="Proteomes" id="UP001159659">
    <property type="component" value="Unassembled WGS sequence"/>
</dbReference>
<gene>
    <name evidence="1" type="ORF">PFR002_LOCUS7445</name>
</gene>
<dbReference type="EMBL" id="CANTFK010000948">
    <property type="protein sequence ID" value="CAI5734297.1"/>
    <property type="molecule type" value="Genomic_DNA"/>
</dbReference>
<accession>A0AAV0UBB8</accession>
<comment type="caution">
    <text evidence="1">The sequence shown here is derived from an EMBL/GenBank/DDBJ whole genome shotgun (WGS) entry which is preliminary data.</text>
</comment>
<sequence length="84" mass="9449">MLRKRYANDNAAFAAMFPVLAKYLKGDELVKILVGGLTLDKTRDNATKVLNGQAEKLIKSWVDDGKDEAYISFVETKQDKPSRE</sequence>